<reference evidence="11" key="2">
    <citation type="submission" date="2020-09" db="EMBL/GenBank/DDBJ databases">
        <authorList>
            <person name="Sun Q."/>
            <person name="Zhou Y."/>
        </authorList>
    </citation>
    <scope>NUCLEOTIDE SEQUENCE</scope>
    <source>
        <strain evidence="11">CGMCC 4.7306</strain>
    </source>
</reference>
<comment type="pathway">
    <text evidence="7">Carotenoid biosynthesis; staphyloxanthin biosynthesis; staphyloxanthin from farnesyl diphosphate: step 4/5.</text>
</comment>
<dbReference type="PANTHER" id="PTHR43646:SF2">
    <property type="entry name" value="GLYCOSYLTRANSFERASE 2-LIKE DOMAIN-CONTAINING PROTEIN"/>
    <property type="match status" value="1"/>
</dbReference>
<dbReference type="RefSeq" id="WP_229670365.1">
    <property type="nucleotide sequence ID" value="NZ_BMMZ01000012.1"/>
</dbReference>
<dbReference type="InterPro" id="IPR001173">
    <property type="entry name" value="Glyco_trans_2-like"/>
</dbReference>
<reference evidence="11" key="1">
    <citation type="journal article" date="2014" name="Int. J. Syst. Evol. Microbiol.">
        <title>Complete genome sequence of Corynebacterium casei LMG S-19264T (=DSM 44701T), isolated from a smear-ripened cheese.</title>
        <authorList>
            <consortium name="US DOE Joint Genome Institute (JGI-PGF)"/>
            <person name="Walter F."/>
            <person name="Albersmeier A."/>
            <person name="Kalinowski J."/>
            <person name="Ruckert C."/>
        </authorList>
    </citation>
    <scope>NUCLEOTIDE SEQUENCE</scope>
    <source>
        <strain evidence="11">CGMCC 4.7306</strain>
    </source>
</reference>
<comment type="subcellular location">
    <subcellularLocation>
        <location evidence="1">Cell membrane</location>
    </subcellularLocation>
</comment>
<comment type="function">
    <text evidence="6">Catalyzes the glycosylation of 4,4'-diaponeurosporenoate, i.e. the esterification of glucose at the C1'' position with the carboxyl group of 4,4'-diaponeurosporenic acid, to form glycosyl-4,4'-diaponeurosporenoate. This is a step in the biosynthesis of staphyloxanthin, an orange pigment present in most staphylococci strains.</text>
</comment>
<evidence type="ECO:0000313" key="12">
    <source>
        <dbReference type="Proteomes" id="UP000613840"/>
    </source>
</evidence>
<evidence type="ECO:0000256" key="8">
    <source>
        <dbReference type="ARBA" id="ARBA00038120"/>
    </source>
</evidence>
<accession>A0A917SGE9</accession>
<comment type="caution">
    <text evidence="11">The sequence shown here is derived from an EMBL/GenBank/DDBJ whole genome shotgun (WGS) entry which is preliminary data.</text>
</comment>
<evidence type="ECO:0000256" key="5">
    <source>
        <dbReference type="ARBA" id="ARBA00023136"/>
    </source>
</evidence>
<organism evidence="11 12">
    <name type="scientific">Microlunatus endophyticus</name>
    <dbReference type="NCBI Taxonomy" id="1716077"/>
    <lineage>
        <taxon>Bacteria</taxon>
        <taxon>Bacillati</taxon>
        <taxon>Actinomycetota</taxon>
        <taxon>Actinomycetes</taxon>
        <taxon>Propionibacteriales</taxon>
        <taxon>Propionibacteriaceae</taxon>
        <taxon>Microlunatus</taxon>
    </lineage>
</organism>
<evidence type="ECO:0000256" key="1">
    <source>
        <dbReference type="ARBA" id="ARBA00004236"/>
    </source>
</evidence>
<dbReference type="SUPFAM" id="SSF53448">
    <property type="entry name" value="Nucleotide-diphospho-sugar transferases"/>
    <property type="match status" value="1"/>
</dbReference>
<dbReference type="GO" id="GO:0005886">
    <property type="term" value="C:plasma membrane"/>
    <property type="evidence" value="ECO:0007669"/>
    <property type="project" value="UniProtKB-SubCell"/>
</dbReference>
<evidence type="ECO:0000313" key="11">
    <source>
        <dbReference type="EMBL" id="GGL76910.1"/>
    </source>
</evidence>
<evidence type="ECO:0000256" key="6">
    <source>
        <dbReference type="ARBA" id="ARBA00037281"/>
    </source>
</evidence>
<dbReference type="InterPro" id="IPR029044">
    <property type="entry name" value="Nucleotide-diphossugar_trans"/>
</dbReference>
<sequence>MSRSQHGGAGLIAVVVPARDEEQLIGRCLQSIVLARSRLLIEHPEVGCRVVVVADSCLDDTARIAQSIPGVQVVTSAAGQVGAARSLGIRTVLDDAPEVAGADCWLANTDADTVVPENWLSYQWQLGGSGADAMIGTVRPDPADLTPSQWERWRSGHRPGHPNGHVHGANLGIRAGAYQQAGGFPTVAEHEDNLIIDRLRALGRTLIASDACEVITSGRRIGRTPGGYANHLAVSL</sequence>
<dbReference type="AlphaFoldDB" id="A0A917SGE9"/>
<dbReference type="Pfam" id="PF00535">
    <property type="entry name" value="Glycos_transf_2"/>
    <property type="match status" value="1"/>
</dbReference>
<evidence type="ECO:0000256" key="7">
    <source>
        <dbReference type="ARBA" id="ARBA00037904"/>
    </source>
</evidence>
<evidence type="ECO:0000256" key="4">
    <source>
        <dbReference type="ARBA" id="ARBA00022679"/>
    </source>
</evidence>
<protein>
    <recommendedName>
        <fullName evidence="9">4,4'-diaponeurosporenoate glycosyltransferase</fullName>
    </recommendedName>
</protein>
<evidence type="ECO:0000256" key="2">
    <source>
        <dbReference type="ARBA" id="ARBA00022475"/>
    </source>
</evidence>
<name>A0A917SGE9_9ACTN</name>
<keyword evidence="5" id="KW-0472">Membrane</keyword>
<dbReference type="EMBL" id="BMMZ01000012">
    <property type="protein sequence ID" value="GGL76910.1"/>
    <property type="molecule type" value="Genomic_DNA"/>
</dbReference>
<keyword evidence="4 11" id="KW-0808">Transferase</keyword>
<keyword evidence="12" id="KW-1185">Reference proteome</keyword>
<evidence type="ECO:0000256" key="3">
    <source>
        <dbReference type="ARBA" id="ARBA00022676"/>
    </source>
</evidence>
<keyword evidence="3" id="KW-0328">Glycosyltransferase</keyword>
<proteinExistence type="inferred from homology"/>
<dbReference type="Proteomes" id="UP000613840">
    <property type="component" value="Unassembled WGS sequence"/>
</dbReference>
<dbReference type="Gene3D" id="3.90.550.10">
    <property type="entry name" value="Spore Coat Polysaccharide Biosynthesis Protein SpsA, Chain A"/>
    <property type="match status" value="1"/>
</dbReference>
<evidence type="ECO:0000259" key="10">
    <source>
        <dbReference type="Pfam" id="PF00535"/>
    </source>
</evidence>
<comment type="similarity">
    <text evidence="8">Belongs to the glycosyltransferase 2 family. CrtQ subfamily.</text>
</comment>
<dbReference type="GO" id="GO:0016757">
    <property type="term" value="F:glycosyltransferase activity"/>
    <property type="evidence" value="ECO:0007669"/>
    <property type="project" value="UniProtKB-KW"/>
</dbReference>
<gene>
    <name evidence="11" type="ORF">GCM10011575_38860</name>
</gene>
<evidence type="ECO:0000256" key="9">
    <source>
        <dbReference type="ARBA" id="ARBA00040345"/>
    </source>
</evidence>
<feature type="domain" description="Glycosyltransferase 2-like" evidence="10">
    <location>
        <begin position="14"/>
        <end position="153"/>
    </location>
</feature>
<dbReference type="PANTHER" id="PTHR43646">
    <property type="entry name" value="GLYCOSYLTRANSFERASE"/>
    <property type="match status" value="1"/>
</dbReference>
<keyword evidence="2" id="KW-1003">Cell membrane</keyword>